<reference evidence="2 4" key="2">
    <citation type="submission" date="2022-12" db="EMBL/GenBank/DDBJ databases">
        <authorList>
            <person name="Ruckert C."/>
            <person name="Busche T."/>
            <person name="Kalinowski J."/>
            <person name="Wittmann C."/>
        </authorList>
    </citation>
    <scope>NUCLEOTIDE SEQUENCE [LARGE SCALE GENOMIC DNA]</scope>
    <source>
        <strain evidence="2 4">DSM 40555</strain>
    </source>
</reference>
<keyword evidence="4" id="KW-1185">Reference proteome</keyword>
<dbReference type="EMBL" id="CP114202">
    <property type="protein sequence ID" value="WAT94959.1"/>
    <property type="molecule type" value="Genomic_DNA"/>
</dbReference>
<proteinExistence type="predicted"/>
<dbReference type="AlphaFoldDB" id="A0A640T9V1"/>
<evidence type="ECO:0000313" key="2">
    <source>
        <dbReference type="EMBL" id="WAT94959.1"/>
    </source>
</evidence>
<evidence type="ECO:0000313" key="3">
    <source>
        <dbReference type="Proteomes" id="UP000429552"/>
    </source>
</evidence>
<reference evidence="1 3" key="1">
    <citation type="submission" date="2019-12" db="EMBL/GenBank/DDBJ databases">
        <title>Whole genome shotgun sequence of Streptomyces libani subsp. libani NBRC 13452.</title>
        <authorList>
            <person name="Ichikawa N."/>
            <person name="Kimura A."/>
            <person name="Kitahashi Y."/>
            <person name="Komaki H."/>
            <person name="Tamura T."/>
        </authorList>
    </citation>
    <scope>NUCLEOTIDE SEQUENCE [LARGE SCALE GENOMIC DNA]</scope>
    <source>
        <strain evidence="1 3">NBRC 13452</strain>
    </source>
</reference>
<dbReference type="Proteomes" id="UP000429552">
    <property type="component" value="Unassembled WGS sequence"/>
</dbReference>
<evidence type="ECO:0000313" key="1">
    <source>
        <dbReference type="EMBL" id="GFE20108.1"/>
    </source>
</evidence>
<evidence type="ECO:0000313" key="4">
    <source>
        <dbReference type="Proteomes" id="UP001210609"/>
    </source>
</evidence>
<dbReference type="EMBL" id="BLIP01000001">
    <property type="protein sequence ID" value="GFE20108.1"/>
    <property type="molecule type" value="Genomic_DNA"/>
</dbReference>
<accession>A0A640T9V1</accession>
<name>A0A640T9V1_STRNI</name>
<sequence>MTDLRLIISRPEPGEWLGRLDVVEALEAAGWTGDDDLPLSILRHPSGAVWAVIEETGDSGLDCPNGAVIEFPSDTPTVVIIAACLAAAATP</sequence>
<dbReference type="RefSeq" id="WP_159484169.1">
    <property type="nucleotide sequence ID" value="NZ_BLIP01000001.1"/>
</dbReference>
<gene>
    <name evidence="1" type="ORF">Sliba_05610</name>
    <name evidence="2" type="ORF">STRLI_000631</name>
</gene>
<organism evidence="1 3">
    <name type="scientific">Streptomyces nigrescens</name>
    <dbReference type="NCBI Taxonomy" id="1920"/>
    <lineage>
        <taxon>Bacteria</taxon>
        <taxon>Bacillati</taxon>
        <taxon>Actinomycetota</taxon>
        <taxon>Actinomycetes</taxon>
        <taxon>Kitasatosporales</taxon>
        <taxon>Streptomycetaceae</taxon>
        <taxon>Streptomyces</taxon>
    </lineage>
</organism>
<protein>
    <submittedName>
        <fullName evidence="1">Uncharacterized protein</fullName>
    </submittedName>
</protein>
<dbReference type="Proteomes" id="UP001210609">
    <property type="component" value="Chromosome"/>
</dbReference>